<dbReference type="SMART" id="SM00422">
    <property type="entry name" value="HTH_MERR"/>
    <property type="match status" value="1"/>
</dbReference>
<dbReference type="eggNOG" id="COG0789">
    <property type="taxonomic scope" value="Bacteria"/>
</dbReference>
<dbReference type="InParanoid" id="F2LWB3"/>
<dbReference type="EMBL" id="CP002606">
    <property type="protein sequence ID" value="AEA34047.1"/>
    <property type="molecule type" value="Genomic_DNA"/>
</dbReference>
<keyword evidence="5" id="KW-1185">Reference proteome</keyword>
<dbReference type="PANTHER" id="PTHR30204:SF58">
    <property type="entry name" value="HTH-TYPE TRANSCRIPTIONAL REGULATOR YFMP"/>
    <property type="match status" value="1"/>
</dbReference>
<dbReference type="PRINTS" id="PR00040">
    <property type="entry name" value="HTHMERR"/>
</dbReference>
<keyword evidence="1" id="KW-0238">DNA-binding</keyword>
<dbReference type="GO" id="GO:0003700">
    <property type="term" value="F:DNA-binding transcription factor activity"/>
    <property type="evidence" value="ECO:0007669"/>
    <property type="project" value="InterPro"/>
</dbReference>
<feature type="coiled-coil region" evidence="2">
    <location>
        <begin position="73"/>
        <end position="100"/>
    </location>
</feature>
<sequence>MGRKKGFYTIGMVAEILNIHPHTLREYEREGLIRPKRTAGNIRIYTDEDIEDIKFIREMTQELGVNLAGVDIIMRMKRQIEQLHSVIESLESTLRKKIEEENARRSSLVKKEPSHIVEIKIERDD</sequence>
<dbReference type="GO" id="GO:0003677">
    <property type="term" value="F:DNA binding"/>
    <property type="evidence" value="ECO:0007669"/>
    <property type="project" value="UniProtKB-KW"/>
</dbReference>
<name>F2LWB3_HIPMA</name>
<organism evidence="4 5">
    <name type="scientific">Hippea maritima (strain ATCC 700847 / DSM 10411 / MH2)</name>
    <dbReference type="NCBI Taxonomy" id="760142"/>
    <lineage>
        <taxon>Bacteria</taxon>
        <taxon>Pseudomonadati</taxon>
        <taxon>Campylobacterota</taxon>
        <taxon>Desulfurellia</taxon>
        <taxon>Desulfurellales</taxon>
        <taxon>Hippeaceae</taxon>
        <taxon>Hippea</taxon>
    </lineage>
</organism>
<accession>F2LWB3</accession>
<evidence type="ECO:0000313" key="4">
    <source>
        <dbReference type="EMBL" id="AEA34047.1"/>
    </source>
</evidence>
<dbReference type="Gene3D" id="1.10.1660.10">
    <property type="match status" value="1"/>
</dbReference>
<dbReference type="InterPro" id="IPR009061">
    <property type="entry name" value="DNA-bd_dom_put_sf"/>
</dbReference>
<dbReference type="RefSeq" id="WP_013682085.1">
    <property type="nucleotide sequence ID" value="NC_015318.1"/>
</dbReference>
<dbReference type="CDD" id="cd04766">
    <property type="entry name" value="HTH_HspR"/>
    <property type="match status" value="1"/>
</dbReference>
<dbReference type="SUPFAM" id="SSF46955">
    <property type="entry name" value="Putative DNA-binding domain"/>
    <property type="match status" value="1"/>
</dbReference>
<dbReference type="Pfam" id="PF13411">
    <property type="entry name" value="MerR_1"/>
    <property type="match status" value="1"/>
</dbReference>
<dbReference type="PROSITE" id="PS00552">
    <property type="entry name" value="HTH_MERR_1"/>
    <property type="match status" value="1"/>
</dbReference>
<dbReference type="InterPro" id="IPR000551">
    <property type="entry name" value="MerR-type_HTH_dom"/>
</dbReference>
<dbReference type="HOGENOM" id="CLU_060077_7_3_7"/>
<keyword evidence="2" id="KW-0175">Coiled coil</keyword>
<gene>
    <name evidence="4" type="ordered locus">Hipma_1081</name>
</gene>
<dbReference type="PROSITE" id="PS50937">
    <property type="entry name" value="HTH_MERR_2"/>
    <property type="match status" value="1"/>
</dbReference>
<evidence type="ECO:0000313" key="5">
    <source>
        <dbReference type="Proteomes" id="UP000008139"/>
    </source>
</evidence>
<dbReference type="AlphaFoldDB" id="F2LWB3"/>
<evidence type="ECO:0000259" key="3">
    <source>
        <dbReference type="PROSITE" id="PS50937"/>
    </source>
</evidence>
<protein>
    <submittedName>
        <fullName evidence="4">Transcriptional regulator, MerR family</fullName>
    </submittedName>
</protein>
<reference evidence="4 5" key="1">
    <citation type="journal article" date="2011" name="Stand. Genomic Sci.">
        <title>Complete genome sequence of the thermophilic sulfur-reducer Hippea maritima type strain (MH(2)).</title>
        <authorList>
            <person name="Huntemann M."/>
            <person name="Lu M."/>
            <person name="Nolan M."/>
            <person name="Lapidus A."/>
            <person name="Lucas S."/>
            <person name="Hammon N."/>
            <person name="Deshpande S."/>
            <person name="Cheng J.F."/>
            <person name="Tapia R."/>
            <person name="Han C."/>
            <person name="Goodwin L."/>
            <person name="Pitluck S."/>
            <person name="Liolios K."/>
            <person name="Pagani I."/>
            <person name="Ivanova N."/>
            <person name="Ovchinikova G."/>
            <person name="Pati A."/>
            <person name="Chen A."/>
            <person name="Palaniappan K."/>
            <person name="Land M."/>
            <person name="Hauser L."/>
            <person name="Jeffries C.D."/>
            <person name="Detter J.C."/>
            <person name="Brambilla E.M."/>
            <person name="Rohde M."/>
            <person name="Spring S."/>
            <person name="Goker M."/>
            <person name="Woyke T."/>
            <person name="Bristow J."/>
            <person name="Eisen J.A."/>
            <person name="Markowitz V."/>
            <person name="Hugenholtz P."/>
            <person name="Kyrpides N.C."/>
            <person name="Klenk H.P."/>
            <person name="Mavromatis K."/>
        </authorList>
    </citation>
    <scope>NUCLEOTIDE SEQUENCE [LARGE SCALE GENOMIC DNA]</scope>
    <source>
        <strain evidence="5">ATCC 700847 / DSM 10411 / MH2</strain>
    </source>
</reference>
<feature type="domain" description="HTH merR-type" evidence="3">
    <location>
        <begin position="7"/>
        <end position="76"/>
    </location>
</feature>
<evidence type="ECO:0000256" key="1">
    <source>
        <dbReference type="ARBA" id="ARBA00023125"/>
    </source>
</evidence>
<reference evidence="5" key="2">
    <citation type="submission" date="2011-03" db="EMBL/GenBank/DDBJ databases">
        <title>The complete genome of Hippea maritima DSM 10411.</title>
        <authorList>
            <consortium name="US DOE Joint Genome Institute (JGI-PGF)"/>
            <person name="Lucas S."/>
            <person name="Copeland A."/>
            <person name="Lapidus A."/>
            <person name="Bruce D."/>
            <person name="Goodwin L."/>
            <person name="Pitluck S."/>
            <person name="Peters L."/>
            <person name="Kyrpides N."/>
            <person name="Mavromatis K."/>
            <person name="Pagani I."/>
            <person name="Ivanova N."/>
            <person name="Mikhailova N."/>
            <person name="Lu M."/>
            <person name="Detter J.C."/>
            <person name="Tapia R."/>
            <person name="Han C."/>
            <person name="Land M."/>
            <person name="Hauser L."/>
            <person name="Markowitz V."/>
            <person name="Cheng J.-F."/>
            <person name="Hugenholtz P."/>
            <person name="Woyke T."/>
            <person name="Wu D."/>
            <person name="Spring S."/>
            <person name="Schroeder M."/>
            <person name="Brambilla E."/>
            <person name="Klenk H.-P."/>
            <person name="Eisen J.A."/>
        </authorList>
    </citation>
    <scope>NUCLEOTIDE SEQUENCE [LARGE SCALE GENOMIC DNA]</scope>
    <source>
        <strain evidence="5">ATCC 700847 / DSM 10411 / MH2</strain>
    </source>
</reference>
<dbReference type="PANTHER" id="PTHR30204">
    <property type="entry name" value="REDOX-CYCLING DRUG-SENSING TRANSCRIPTIONAL ACTIVATOR SOXR"/>
    <property type="match status" value="1"/>
</dbReference>
<dbReference type="InterPro" id="IPR047057">
    <property type="entry name" value="MerR_fam"/>
</dbReference>
<dbReference type="KEGG" id="hmr:Hipma_1081"/>
<dbReference type="Proteomes" id="UP000008139">
    <property type="component" value="Chromosome"/>
</dbReference>
<dbReference type="FunCoup" id="F2LWB3">
    <property type="interactions" value="147"/>
</dbReference>
<dbReference type="OrthoDB" id="9792348at2"/>
<dbReference type="STRING" id="760142.Hipma_1081"/>
<evidence type="ECO:0000256" key="2">
    <source>
        <dbReference type="SAM" id="Coils"/>
    </source>
</evidence>
<proteinExistence type="predicted"/>